<organism evidence="2 3">
    <name type="scientific">Nocardioides simplex</name>
    <name type="common">Arthrobacter simplex</name>
    <dbReference type="NCBI Taxonomy" id="2045"/>
    <lineage>
        <taxon>Bacteria</taxon>
        <taxon>Bacillati</taxon>
        <taxon>Actinomycetota</taxon>
        <taxon>Actinomycetes</taxon>
        <taxon>Propionibacteriales</taxon>
        <taxon>Nocardioidaceae</taxon>
        <taxon>Pimelobacter</taxon>
    </lineage>
</organism>
<dbReference type="HOGENOM" id="CLU_079840_0_0_11"/>
<gene>
    <name evidence="2" type="ORF">KR76_14300</name>
</gene>
<dbReference type="OrthoDB" id="3812886at2"/>
<reference evidence="2 3" key="1">
    <citation type="journal article" date="2015" name="Genome Announc.">
        <title>Complete Genome Sequence of Steroid-Transforming Nocardioides simplex VKM Ac-2033D.</title>
        <authorList>
            <person name="Shtratnikova V.Y."/>
            <person name="Schelkunov M.I."/>
            <person name="Pekov Y.A."/>
            <person name="Fokina V.V."/>
            <person name="Logacheva M.D."/>
            <person name="Sokolov S.L."/>
            <person name="Bragin E.Y."/>
            <person name="Ashapkin V.V."/>
            <person name="Donova M.V."/>
        </authorList>
    </citation>
    <scope>NUCLEOTIDE SEQUENCE [LARGE SCALE GENOMIC DNA]</scope>
    <source>
        <strain evidence="2 3">VKM Ac-2033D</strain>
    </source>
</reference>
<protein>
    <submittedName>
        <fullName evidence="2">Uncharacterized protein</fullName>
    </submittedName>
</protein>
<evidence type="ECO:0000313" key="3">
    <source>
        <dbReference type="Proteomes" id="UP000030300"/>
    </source>
</evidence>
<dbReference type="RefSeq" id="WP_038679161.1">
    <property type="nucleotide sequence ID" value="NZ_BJMC01000009.1"/>
</dbReference>
<keyword evidence="3" id="KW-1185">Reference proteome</keyword>
<dbReference type="EMBL" id="CP009896">
    <property type="protein sequence ID" value="AIY17634.1"/>
    <property type="molecule type" value="Genomic_DNA"/>
</dbReference>
<dbReference type="GeneID" id="96610032"/>
<dbReference type="STRING" id="2045.KR76_14300"/>
<name>A0A0A1DJX6_NOCSI</name>
<evidence type="ECO:0000256" key="1">
    <source>
        <dbReference type="SAM" id="MobiDB-lite"/>
    </source>
</evidence>
<sequence length="326" mass="35569">MSIFRRRRRDDEGDQPGRPDRAAAPVVPDEALPFLGVDEAQHLRGLVRTAFAERGVEVSVHAGHVADDSGRQFGLWNVAASCHQDDRGHAAWPALVGTHVERVLASMDAPDPFADLSPQQAATRTYVRLYERDAIPRLDGFPHREFAPGLVEMLALDLPDTVAVYDDARAARLGGTDVLRAHGLTNLHRQPVEQLERLDLPDGGGAFHVLLGESVHTASRALLLPRLATELTGHESGRHGWLLCVPNRHQVAWHLVRDATVVPVVQAMARFAALGFGDAPGPLSPHLYWWDGGGYQQLSRLDDDGALSIVVGPEFQRVLEELTGGS</sequence>
<feature type="region of interest" description="Disordered" evidence="1">
    <location>
        <begin position="1"/>
        <end position="25"/>
    </location>
</feature>
<accession>A0A0A1DJX6</accession>
<dbReference type="eggNOG" id="ENOG502ZQ4E">
    <property type="taxonomic scope" value="Bacteria"/>
</dbReference>
<dbReference type="AlphaFoldDB" id="A0A0A1DJX6"/>
<evidence type="ECO:0000313" key="2">
    <source>
        <dbReference type="EMBL" id="AIY17634.1"/>
    </source>
</evidence>
<dbReference type="KEGG" id="psim:KR76_14300"/>
<dbReference type="Proteomes" id="UP000030300">
    <property type="component" value="Chromosome"/>
</dbReference>
<feature type="compositionally biased region" description="Basic and acidic residues" evidence="1">
    <location>
        <begin position="9"/>
        <end position="21"/>
    </location>
</feature>
<proteinExistence type="predicted"/>